<accession>A0A5J4VY85</accession>
<dbReference type="PANTHER" id="PTHR47326">
    <property type="entry name" value="TRANSPOSABLE ELEMENT TC3 TRANSPOSASE-LIKE PROTEIN"/>
    <property type="match status" value="1"/>
</dbReference>
<evidence type="ECO:0000313" key="2">
    <source>
        <dbReference type="Proteomes" id="UP000324800"/>
    </source>
</evidence>
<proteinExistence type="predicted"/>
<comment type="caution">
    <text evidence="1">The sequence shown here is derived from an EMBL/GenBank/DDBJ whole genome shotgun (WGS) entry which is preliminary data.</text>
</comment>
<evidence type="ECO:0000313" key="1">
    <source>
        <dbReference type="EMBL" id="KAA6387156.1"/>
    </source>
</evidence>
<reference evidence="1 2" key="1">
    <citation type="submission" date="2019-03" db="EMBL/GenBank/DDBJ databases">
        <title>Single cell metagenomics reveals metabolic interactions within the superorganism composed of flagellate Streblomastix strix and complex community of Bacteroidetes bacteria on its surface.</title>
        <authorList>
            <person name="Treitli S.C."/>
            <person name="Kolisko M."/>
            <person name="Husnik F."/>
            <person name="Keeling P."/>
            <person name="Hampl V."/>
        </authorList>
    </citation>
    <scope>NUCLEOTIDE SEQUENCE [LARGE SCALE GENOMIC DNA]</scope>
    <source>
        <strain evidence="1">ST1C</strain>
    </source>
</reference>
<dbReference type="PANTHER" id="PTHR47326:SF1">
    <property type="entry name" value="HTH PSQ-TYPE DOMAIN-CONTAINING PROTEIN"/>
    <property type="match status" value="1"/>
</dbReference>
<name>A0A5J4VY85_9EUKA</name>
<dbReference type="OrthoDB" id="10017160at2759"/>
<sequence>MSRRPRSDRILAVELYYQFQDPNLARRNWPDPNAPEYRFIERWAQHFEPHGNVNDSHRSGRPASTLTPENIELMLEDFEEKPEIGYHVRQKELNFLRSIIQRFAHSLHFKSFVLHRVKAFSKGNYLVRLDFCRNMIRRYD</sequence>
<dbReference type="Proteomes" id="UP000324800">
    <property type="component" value="Unassembled WGS sequence"/>
</dbReference>
<gene>
    <name evidence="1" type="ORF">EZS28_017317</name>
</gene>
<organism evidence="1 2">
    <name type="scientific">Streblomastix strix</name>
    <dbReference type="NCBI Taxonomy" id="222440"/>
    <lineage>
        <taxon>Eukaryota</taxon>
        <taxon>Metamonada</taxon>
        <taxon>Preaxostyla</taxon>
        <taxon>Oxymonadida</taxon>
        <taxon>Streblomastigidae</taxon>
        <taxon>Streblomastix</taxon>
    </lineage>
</organism>
<protein>
    <submittedName>
        <fullName evidence="1">Uncharacterized protein</fullName>
    </submittedName>
</protein>
<dbReference type="EMBL" id="SNRW01004493">
    <property type="protein sequence ID" value="KAA6387156.1"/>
    <property type="molecule type" value="Genomic_DNA"/>
</dbReference>
<dbReference type="AlphaFoldDB" id="A0A5J4VY85"/>